<evidence type="ECO:0000256" key="1">
    <source>
        <dbReference type="ARBA" id="ARBA00022603"/>
    </source>
</evidence>
<dbReference type="GO" id="GO:0000049">
    <property type="term" value="F:tRNA binding"/>
    <property type="evidence" value="ECO:0007669"/>
    <property type="project" value="TreeGrafter"/>
</dbReference>
<evidence type="ECO:0000256" key="2">
    <source>
        <dbReference type="ARBA" id="ARBA00022679"/>
    </source>
</evidence>
<keyword evidence="1" id="KW-0489">Methyltransferase</keyword>
<feature type="compositionally biased region" description="Polar residues" evidence="3">
    <location>
        <begin position="174"/>
        <end position="183"/>
    </location>
</feature>
<dbReference type="OrthoDB" id="271595at2759"/>
<dbReference type="GO" id="GO:0106335">
    <property type="term" value="F:tRNA (5-carboxymethyluridine(34)-5-O)-methyltransferase activity"/>
    <property type="evidence" value="ECO:0007669"/>
    <property type="project" value="TreeGrafter"/>
</dbReference>
<evidence type="ECO:0000313" key="6">
    <source>
        <dbReference type="Proteomes" id="UP000289152"/>
    </source>
</evidence>
<name>A0A4V1M357_TREME</name>
<keyword evidence="6" id="KW-1185">Reference proteome</keyword>
<organism evidence="5 6">
    <name type="scientific">Tremella mesenterica</name>
    <name type="common">Jelly fungus</name>
    <dbReference type="NCBI Taxonomy" id="5217"/>
    <lineage>
        <taxon>Eukaryota</taxon>
        <taxon>Fungi</taxon>
        <taxon>Dikarya</taxon>
        <taxon>Basidiomycota</taxon>
        <taxon>Agaricomycotina</taxon>
        <taxon>Tremellomycetes</taxon>
        <taxon>Tremellales</taxon>
        <taxon>Tremellaceae</taxon>
        <taxon>Tremella</taxon>
    </lineage>
</organism>
<dbReference type="GO" id="GO:0005634">
    <property type="term" value="C:nucleus"/>
    <property type="evidence" value="ECO:0007669"/>
    <property type="project" value="TreeGrafter"/>
</dbReference>
<feature type="compositionally biased region" description="Low complexity" evidence="3">
    <location>
        <begin position="184"/>
        <end position="197"/>
    </location>
</feature>
<dbReference type="Pfam" id="PF08241">
    <property type="entry name" value="Methyltransf_11"/>
    <property type="match status" value="1"/>
</dbReference>
<dbReference type="SUPFAM" id="SSF53335">
    <property type="entry name" value="S-adenosyl-L-methionine-dependent methyltransferases"/>
    <property type="match status" value="1"/>
</dbReference>
<dbReference type="GO" id="GO:0008757">
    <property type="term" value="F:S-adenosylmethionine-dependent methyltransferase activity"/>
    <property type="evidence" value="ECO:0007669"/>
    <property type="project" value="InterPro"/>
</dbReference>
<dbReference type="Proteomes" id="UP000289152">
    <property type="component" value="Unassembled WGS sequence"/>
</dbReference>
<reference evidence="5 6" key="1">
    <citation type="submission" date="2016-06" db="EMBL/GenBank/DDBJ databases">
        <title>Evolution of pathogenesis and genome organization in the Tremellales.</title>
        <authorList>
            <person name="Cuomo C."/>
            <person name="Litvintseva A."/>
            <person name="Heitman J."/>
            <person name="Chen Y."/>
            <person name="Sun S."/>
            <person name="Springer D."/>
            <person name="Dromer F."/>
            <person name="Young S."/>
            <person name="Zeng Q."/>
            <person name="Chapman S."/>
            <person name="Gujja S."/>
            <person name="Saif S."/>
            <person name="Birren B."/>
        </authorList>
    </citation>
    <scope>NUCLEOTIDE SEQUENCE [LARGE SCALE GENOMIC DNA]</scope>
    <source>
        <strain evidence="5 6">ATCC 28783</strain>
    </source>
</reference>
<dbReference type="InterPro" id="IPR051422">
    <property type="entry name" value="AlkB_tRNA_MeTrf/Diox"/>
</dbReference>
<keyword evidence="2" id="KW-0808">Transferase</keyword>
<dbReference type="FunCoup" id="A0A4V1M357">
    <property type="interactions" value="353"/>
</dbReference>
<evidence type="ECO:0000259" key="4">
    <source>
        <dbReference type="Pfam" id="PF08241"/>
    </source>
</evidence>
<dbReference type="PANTHER" id="PTHR13069">
    <property type="entry name" value="ALKYLATED DNA REPAIR PROTEIN ALKB HOMOLOG 8"/>
    <property type="match status" value="1"/>
</dbReference>
<protein>
    <recommendedName>
        <fullName evidence="4">Methyltransferase type 11 domain-containing protein</fullName>
    </recommendedName>
</protein>
<feature type="compositionally biased region" description="Basic and acidic residues" evidence="3">
    <location>
        <begin position="318"/>
        <end position="327"/>
    </location>
</feature>
<feature type="region of interest" description="Disordered" evidence="3">
    <location>
        <begin position="170"/>
        <end position="231"/>
    </location>
</feature>
<dbReference type="AlphaFoldDB" id="A0A4V1M357"/>
<sequence>MTKPTPIPIRPFDDPSKGEQESVHDVYEDIAGHFAQTRYKPWPIIESFLLSLLPHSLGIDLGAGNGKYLPTALKAGLEMIAVDRSFGLLKIAKDLVGDKGDCVRGDLCGKSWRGVFDFAISIAAIHHLSTHLRRLDAVRTLISTLQLNSQPPYSRFMIYVWAYEQGSSSRRKMGTTTTSPMVDSTSSTSNTNQSSQTHPTHEFDVSSSSHHSKIIEDTSDMSRIEPTTITEKNIEVKEQDVLVPWVIPSQSSRSKRATTEIEIVTNDQKVSSEKQKVYHRYYHLFVQGELHQLVVDAARAEGFDHIDDEQPSGGNHGELGKPENEKRRWMRMRSQGWEKDNWWLEAEVGFRS</sequence>
<dbReference type="GO" id="GO:0030488">
    <property type="term" value="P:tRNA methylation"/>
    <property type="evidence" value="ECO:0007669"/>
    <property type="project" value="TreeGrafter"/>
</dbReference>
<feature type="region of interest" description="Disordered" evidence="3">
    <location>
        <begin position="305"/>
        <end position="327"/>
    </location>
</feature>
<feature type="domain" description="Methyltransferase type 11" evidence="4">
    <location>
        <begin position="60"/>
        <end position="135"/>
    </location>
</feature>
<dbReference type="GO" id="GO:0005737">
    <property type="term" value="C:cytoplasm"/>
    <property type="evidence" value="ECO:0007669"/>
    <property type="project" value="TreeGrafter"/>
</dbReference>
<gene>
    <name evidence="5" type="ORF">M231_07038</name>
</gene>
<dbReference type="InterPro" id="IPR013216">
    <property type="entry name" value="Methyltransf_11"/>
</dbReference>
<evidence type="ECO:0000313" key="5">
    <source>
        <dbReference type="EMBL" id="RXK35710.1"/>
    </source>
</evidence>
<dbReference type="EMBL" id="SDIL01000125">
    <property type="protein sequence ID" value="RXK35710.1"/>
    <property type="molecule type" value="Genomic_DNA"/>
</dbReference>
<accession>A0A4V1M357</accession>
<dbReference type="Gene3D" id="3.40.50.150">
    <property type="entry name" value="Vaccinia Virus protein VP39"/>
    <property type="match status" value="1"/>
</dbReference>
<dbReference type="GO" id="GO:0002098">
    <property type="term" value="P:tRNA wobble uridine modification"/>
    <property type="evidence" value="ECO:0007669"/>
    <property type="project" value="TreeGrafter"/>
</dbReference>
<dbReference type="VEuPathDB" id="FungiDB:TREMEDRAFT_36141"/>
<feature type="compositionally biased region" description="Basic and acidic residues" evidence="3">
    <location>
        <begin position="213"/>
        <end position="223"/>
    </location>
</feature>
<dbReference type="InterPro" id="IPR029063">
    <property type="entry name" value="SAM-dependent_MTases_sf"/>
</dbReference>
<dbReference type="PANTHER" id="PTHR13069:SF21">
    <property type="entry name" value="ALKYLATED DNA REPAIR PROTEIN ALKB HOMOLOG 8"/>
    <property type="match status" value="1"/>
</dbReference>
<proteinExistence type="predicted"/>
<dbReference type="CDD" id="cd02440">
    <property type="entry name" value="AdoMet_MTases"/>
    <property type="match status" value="1"/>
</dbReference>
<dbReference type="STRING" id="5217.A0A4V1M357"/>
<evidence type="ECO:0000256" key="3">
    <source>
        <dbReference type="SAM" id="MobiDB-lite"/>
    </source>
</evidence>
<dbReference type="InParanoid" id="A0A4V1M357"/>
<comment type="caution">
    <text evidence="5">The sequence shown here is derived from an EMBL/GenBank/DDBJ whole genome shotgun (WGS) entry which is preliminary data.</text>
</comment>